<feature type="domain" description="HMG box" evidence="2">
    <location>
        <begin position="83"/>
        <end position="137"/>
    </location>
</feature>
<evidence type="ECO:0000256" key="1">
    <source>
        <dbReference type="SAM" id="MobiDB-lite"/>
    </source>
</evidence>
<dbReference type="EMBL" id="GDJX01018078">
    <property type="protein sequence ID" value="JAT49858.1"/>
    <property type="molecule type" value="Transcribed_RNA"/>
</dbReference>
<protein>
    <submittedName>
        <fullName evidence="3">Sporulation minus regulator 2</fullName>
    </submittedName>
</protein>
<evidence type="ECO:0000313" key="3">
    <source>
        <dbReference type="EMBL" id="JAT49858.1"/>
    </source>
</evidence>
<proteinExistence type="predicted"/>
<feature type="non-terminal residue" evidence="3">
    <location>
        <position position="1"/>
    </location>
</feature>
<reference evidence="3" key="1">
    <citation type="submission" date="2015-07" db="EMBL/GenBank/DDBJ databases">
        <title>Transcriptome Assembly of Anthurium amnicola.</title>
        <authorList>
            <person name="Suzuki J."/>
        </authorList>
    </citation>
    <scope>NUCLEOTIDE SEQUENCE</scope>
</reference>
<gene>
    <name evidence="3" type="primary">SMR2_6</name>
    <name evidence="3" type="ORF">g.113232</name>
</gene>
<feature type="region of interest" description="Disordered" evidence="1">
    <location>
        <begin position="156"/>
        <end position="211"/>
    </location>
</feature>
<dbReference type="InterPro" id="IPR036910">
    <property type="entry name" value="HMG_box_dom_sf"/>
</dbReference>
<dbReference type="InterPro" id="IPR009071">
    <property type="entry name" value="HMG_box_dom"/>
</dbReference>
<sequence>LIFFFFDITHHHRSSPTHHHFIIIIIISIMSRCCVFINSNDPSIKNQLINTISFIKPKFPPKINLRELIMKQTYDDSNRASGRAPNAFIIYRKAFVEAARKDGYQLPMTIVSSMASKSWDLEPDNVKEVYKKLAKEANDIRNKLIPRLTCRRRRQKWNIVTFPPTTPRSPPIPKSPTKSPIPKSPIPPNNKSSSATINKSKSITEEKKSEVKETQSFFPIPTFHIPCDITSPIIDRFRFLDDSTLDNSYLSNSTQQQQQQQ</sequence>
<feature type="non-terminal residue" evidence="3">
    <location>
        <position position="261"/>
    </location>
</feature>
<dbReference type="Pfam" id="PF00505">
    <property type="entry name" value="HMG_box"/>
    <property type="match status" value="1"/>
</dbReference>
<dbReference type="AlphaFoldDB" id="A0A1D1Y5I3"/>
<organism evidence="3">
    <name type="scientific">Anthurium amnicola</name>
    <dbReference type="NCBI Taxonomy" id="1678845"/>
    <lineage>
        <taxon>Eukaryota</taxon>
        <taxon>Viridiplantae</taxon>
        <taxon>Streptophyta</taxon>
        <taxon>Embryophyta</taxon>
        <taxon>Tracheophyta</taxon>
        <taxon>Spermatophyta</taxon>
        <taxon>Magnoliopsida</taxon>
        <taxon>Liliopsida</taxon>
        <taxon>Araceae</taxon>
        <taxon>Pothoideae</taxon>
        <taxon>Potheae</taxon>
        <taxon>Anthurium</taxon>
    </lineage>
</organism>
<feature type="compositionally biased region" description="Pro residues" evidence="1">
    <location>
        <begin position="164"/>
        <end position="174"/>
    </location>
</feature>
<name>A0A1D1Y5I3_9ARAE</name>
<accession>A0A1D1Y5I3</accession>
<dbReference type="Gene3D" id="1.10.30.10">
    <property type="entry name" value="High mobility group box domain"/>
    <property type="match status" value="1"/>
</dbReference>
<feature type="compositionally biased region" description="Basic and acidic residues" evidence="1">
    <location>
        <begin position="202"/>
        <end position="211"/>
    </location>
</feature>
<dbReference type="SUPFAM" id="SSF47095">
    <property type="entry name" value="HMG-box"/>
    <property type="match status" value="1"/>
</dbReference>
<evidence type="ECO:0000259" key="2">
    <source>
        <dbReference type="Pfam" id="PF00505"/>
    </source>
</evidence>